<name>A0AAW0YTL7_9TREE</name>
<proteinExistence type="predicted"/>
<evidence type="ECO:0000313" key="4">
    <source>
        <dbReference type="Proteomes" id="UP001388673"/>
    </source>
</evidence>
<dbReference type="PANTHER" id="PTHR37836">
    <property type="entry name" value="LMO1036 PROTEIN"/>
    <property type="match status" value="1"/>
</dbReference>
<comment type="caution">
    <text evidence="3">The sequence shown here is derived from an EMBL/GenBank/DDBJ whole genome shotgun (WGS) entry which is preliminary data.</text>
</comment>
<evidence type="ECO:0000259" key="1">
    <source>
        <dbReference type="Pfam" id="PF12904"/>
    </source>
</evidence>
<dbReference type="Proteomes" id="UP001388673">
    <property type="component" value="Unassembled WGS sequence"/>
</dbReference>
<gene>
    <name evidence="3" type="ORF">IAR55_006736</name>
</gene>
<dbReference type="RefSeq" id="XP_066799508.1">
    <property type="nucleotide sequence ID" value="XM_066949816.1"/>
</dbReference>
<protein>
    <recommendedName>
        <fullName evidence="5">DUF4038 domain-containing protein</fullName>
    </recommendedName>
</protein>
<feature type="domain" description="Apiosidase-like catalytic" evidence="2">
    <location>
        <begin position="23"/>
        <end position="413"/>
    </location>
</feature>
<reference evidence="3 4" key="1">
    <citation type="journal article" date="2024" name="bioRxiv">
        <title>Comparative genomics of Cryptococcus and Kwoniella reveals pathogenesis evolution and contrasting karyotype dynamics via intercentromeric recombination or chromosome fusion.</title>
        <authorList>
            <person name="Coelho M.A."/>
            <person name="David-Palma M."/>
            <person name="Shea T."/>
            <person name="Bowers K."/>
            <person name="McGinley-Smith S."/>
            <person name="Mohammad A.W."/>
            <person name="Gnirke A."/>
            <person name="Yurkov A.M."/>
            <person name="Nowrousian M."/>
            <person name="Sun S."/>
            <person name="Cuomo C.A."/>
            <person name="Heitman J."/>
        </authorList>
    </citation>
    <scope>NUCLEOTIDE SEQUENCE [LARGE SCALE GENOMIC DNA]</scope>
    <source>
        <strain evidence="3 4">CBS 13917</strain>
    </source>
</reference>
<feature type="domain" description="Putative collagen-binding" evidence="1">
    <location>
        <begin position="419"/>
        <end position="521"/>
    </location>
</feature>
<sequence>MSFTDRSLEDHRASLNVAISASSNGRHLVRYLGPTDPFFYLGDTAWELPHRLSIGEAELYLRNRSEKGFNAVMIVLLAEHGGLDHPNRDGEWPFFPHSNSNATSYQPDLSRPNPAYFAFIDSLTSLAASLDITLVLVPTWGRYINGGYYGPPVLFDRDTAYTYGRFLGERYPFHPFVLGGDSNRFWVESWSWANAASGGKDVLKDNGPVIESMAKGLLEGEKAARNKLVTQGLIECEEYIPFLTYHSAQLWLPDTVETTSSAQFPDATWLGYDVVQTGHHDTYRTGEKRLPRWFARSSYIPIRKMYATKDKSGRPRPIMDMEPHYENTRMGFIPEEPLWTAKDIRNGGWQAIFAGACGYTYGVNSIWQMHNAESKTHPPIQPPTTAFNNWYLELDLPGAYQASLFRHIMQSLPNFFSRIPDQSFILSDTHEPTDGTPAGDALISGMRSEGWAMVHLPYGGGVTIDLTKAGFGEKKSWRAWWIDPRTGGREVFMRDAGGGVTQTFQAPSGGDQDDDWLLLVEEDIWPPRHDAEQQR</sequence>
<evidence type="ECO:0000259" key="2">
    <source>
        <dbReference type="Pfam" id="PF13204"/>
    </source>
</evidence>
<dbReference type="InterPro" id="IPR024749">
    <property type="entry name" value="Collagen-bd_put"/>
</dbReference>
<dbReference type="PANTHER" id="PTHR37836:SF2">
    <property type="entry name" value="DUF4038 DOMAIN-CONTAINING PROTEIN"/>
    <property type="match status" value="1"/>
</dbReference>
<dbReference type="AlphaFoldDB" id="A0AAW0YTL7"/>
<dbReference type="EMBL" id="JBCAWK010000014">
    <property type="protein sequence ID" value="KAK8843944.1"/>
    <property type="molecule type" value="Genomic_DNA"/>
</dbReference>
<dbReference type="GeneID" id="92183994"/>
<evidence type="ECO:0008006" key="5">
    <source>
        <dbReference type="Google" id="ProtNLM"/>
    </source>
</evidence>
<dbReference type="Pfam" id="PF13204">
    <property type="entry name" value="Apiosidase"/>
    <property type="match status" value="1"/>
</dbReference>
<evidence type="ECO:0000313" key="3">
    <source>
        <dbReference type="EMBL" id="KAK8843944.1"/>
    </source>
</evidence>
<organism evidence="3 4">
    <name type="scientific">Kwoniella newhampshirensis</name>
    <dbReference type="NCBI Taxonomy" id="1651941"/>
    <lineage>
        <taxon>Eukaryota</taxon>
        <taxon>Fungi</taxon>
        <taxon>Dikarya</taxon>
        <taxon>Basidiomycota</taxon>
        <taxon>Agaricomycotina</taxon>
        <taxon>Tremellomycetes</taxon>
        <taxon>Tremellales</taxon>
        <taxon>Cryptococcaceae</taxon>
        <taxon>Kwoniella</taxon>
    </lineage>
</organism>
<dbReference type="InterPro" id="IPR025277">
    <property type="entry name" value="Apiosidase-like_cat_dom"/>
</dbReference>
<accession>A0AAW0YTL7</accession>
<dbReference type="KEGG" id="kne:92183994"/>
<dbReference type="Gene3D" id="3.20.20.80">
    <property type="entry name" value="Glycosidases"/>
    <property type="match status" value="1"/>
</dbReference>
<keyword evidence="4" id="KW-1185">Reference proteome</keyword>
<dbReference type="Pfam" id="PF12904">
    <property type="entry name" value="Collagen_bind_2"/>
    <property type="match status" value="1"/>
</dbReference>